<evidence type="ECO:0000313" key="2">
    <source>
        <dbReference type="Proteomes" id="UP001500630"/>
    </source>
</evidence>
<protein>
    <recommendedName>
        <fullName evidence="3">SMI1/KNR4 family protein</fullName>
    </recommendedName>
</protein>
<accession>A0ABP6YQN9</accession>
<keyword evidence="2" id="KW-1185">Reference proteome</keyword>
<evidence type="ECO:0000313" key="1">
    <source>
        <dbReference type="EMBL" id="GAA3586513.1"/>
    </source>
</evidence>
<comment type="caution">
    <text evidence="1">The sequence shown here is derived from an EMBL/GenBank/DDBJ whole genome shotgun (WGS) entry which is preliminary data.</text>
</comment>
<sequence>MSAIFSPIPELNLLKEFEDSLDGEPYARGFELFEYGRVSALGPEPPAELRDQLIPFAQATASGSFYALWKHDGGTDLATLPVIFCGDEGDLYIAARDLPELFRLLAAEDEGEPAHGAYVAWLERTFGLTPAEEPAAIYQAALVEYGRSFADWWLTFDDEDSIIADLLDELEELNL</sequence>
<name>A0ABP6YQN9_9ACTN</name>
<dbReference type="Proteomes" id="UP001500630">
    <property type="component" value="Unassembled WGS sequence"/>
</dbReference>
<dbReference type="RefSeq" id="WP_345570369.1">
    <property type="nucleotide sequence ID" value="NZ_BAABDQ010000023.1"/>
</dbReference>
<evidence type="ECO:0008006" key="3">
    <source>
        <dbReference type="Google" id="ProtNLM"/>
    </source>
</evidence>
<dbReference type="EMBL" id="BAABDQ010000023">
    <property type="protein sequence ID" value="GAA3586513.1"/>
    <property type="molecule type" value="Genomic_DNA"/>
</dbReference>
<proteinExistence type="predicted"/>
<reference evidence="2" key="1">
    <citation type="journal article" date="2019" name="Int. J. Syst. Evol. Microbiol.">
        <title>The Global Catalogue of Microorganisms (GCM) 10K type strain sequencing project: providing services to taxonomists for standard genome sequencing and annotation.</title>
        <authorList>
            <consortium name="The Broad Institute Genomics Platform"/>
            <consortium name="The Broad Institute Genome Sequencing Center for Infectious Disease"/>
            <person name="Wu L."/>
            <person name="Ma J."/>
        </authorList>
    </citation>
    <scope>NUCLEOTIDE SEQUENCE [LARGE SCALE GENOMIC DNA]</scope>
    <source>
        <strain evidence="2">JCM 17326</strain>
    </source>
</reference>
<gene>
    <name evidence="1" type="ORF">GCM10022419_080890</name>
</gene>
<organism evidence="1 2">
    <name type="scientific">Nonomuraea rosea</name>
    <dbReference type="NCBI Taxonomy" id="638574"/>
    <lineage>
        <taxon>Bacteria</taxon>
        <taxon>Bacillati</taxon>
        <taxon>Actinomycetota</taxon>
        <taxon>Actinomycetes</taxon>
        <taxon>Streptosporangiales</taxon>
        <taxon>Streptosporangiaceae</taxon>
        <taxon>Nonomuraea</taxon>
    </lineage>
</organism>